<feature type="transmembrane region" description="Helical" evidence="1">
    <location>
        <begin position="12"/>
        <end position="31"/>
    </location>
</feature>
<name>A0A382GS65_9ZZZZ</name>
<sequence length="61" mass="6981">MLTFLTNLQPIQLILLVVGFMILLPSVGPFLKDASEKLKKLWVSKKTQPTENRLTNLVSQW</sequence>
<keyword evidence="1" id="KW-0472">Membrane</keyword>
<evidence type="ECO:0000313" key="2">
    <source>
        <dbReference type="EMBL" id="SVB77976.1"/>
    </source>
</evidence>
<gene>
    <name evidence="2" type="ORF">METZ01_LOCUS230830</name>
</gene>
<evidence type="ECO:0000256" key="1">
    <source>
        <dbReference type="SAM" id="Phobius"/>
    </source>
</evidence>
<proteinExistence type="predicted"/>
<keyword evidence="1" id="KW-0812">Transmembrane</keyword>
<reference evidence="2" key="1">
    <citation type="submission" date="2018-05" db="EMBL/GenBank/DDBJ databases">
        <authorList>
            <person name="Lanie J.A."/>
            <person name="Ng W.-L."/>
            <person name="Kazmierczak K.M."/>
            <person name="Andrzejewski T.M."/>
            <person name="Davidsen T.M."/>
            <person name="Wayne K.J."/>
            <person name="Tettelin H."/>
            <person name="Glass J.I."/>
            <person name="Rusch D."/>
            <person name="Podicherti R."/>
            <person name="Tsui H.-C.T."/>
            <person name="Winkler M.E."/>
        </authorList>
    </citation>
    <scope>NUCLEOTIDE SEQUENCE</scope>
</reference>
<accession>A0A382GS65</accession>
<dbReference type="AlphaFoldDB" id="A0A382GS65"/>
<keyword evidence="1" id="KW-1133">Transmembrane helix</keyword>
<organism evidence="2">
    <name type="scientific">marine metagenome</name>
    <dbReference type="NCBI Taxonomy" id="408172"/>
    <lineage>
        <taxon>unclassified sequences</taxon>
        <taxon>metagenomes</taxon>
        <taxon>ecological metagenomes</taxon>
    </lineage>
</organism>
<dbReference type="EMBL" id="UINC01057137">
    <property type="protein sequence ID" value="SVB77976.1"/>
    <property type="molecule type" value="Genomic_DNA"/>
</dbReference>
<feature type="non-terminal residue" evidence="2">
    <location>
        <position position="61"/>
    </location>
</feature>
<protein>
    <submittedName>
        <fullName evidence="2">Uncharacterized protein</fullName>
    </submittedName>
</protein>